<dbReference type="Proteomes" id="UP001179647">
    <property type="component" value="Chromosome"/>
</dbReference>
<evidence type="ECO:0000313" key="4">
    <source>
        <dbReference type="Proteomes" id="UP001179647"/>
    </source>
</evidence>
<dbReference type="KEGG" id="vie:OL234_08565"/>
<feature type="domain" description="Methyltransferase" evidence="2">
    <location>
        <begin position="91"/>
        <end position="186"/>
    </location>
</feature>
<dbReference type="SUPFAM" id="SSF57802">
    <property type="entry name" value="Rubredoxin-like"/>
    <property type="match status" value="1"/>
</dbReference>
<gene>
    <name evidence="3" type="ORF">OL234_08565</name>
</gene>
<dbReference type="AlphaFoldDB" id="A0AAF0CUC1"/>
<proteinExistence type="predicted"/>
<dbReference type="GO" id="GO:0032259">
    <property type="term" value="P:methylation"/>
    <property type="evidence" value="ECO:0007669"/>
    <property type="project" value="UniProtKB-KW"/>
</dbReference>
<dbReference type="RefSeq" id="WP_275468818.1">
    <property type="nucleotide sequence ID" value="NZ_CP110232.1"/>
</dbReference>
<sequence length="316" mass="36980">MSDYSCRRCKFLYSEREGDSKNGIVKGTSLNDLKGSLCSACWMNSPKRYVKMQQVYRDLEAQSYSYICGKYNFSFYEQELQEICSLAGHNILEVGSGTGRVTQALVKANYQVTALDESEEMMMYLVKQGWSQRDNCKTVVENYFNYESPVTYELVYFSDTTFQELVQQQSLTAVLTQASKFLNKGGHMWLELAIPIEHTWQYNRRKMLTPERTLYYSNSGQVNLFDQTIHYTSMFDEYCNGRFVERYRQERDLALVFQRDIEYLTKDDYELLEARELPKTGVVVTSESKTWVDGGYPLPSSNQNQRSLFLRLKKKR</sequence>
<keyword evidence="3" id="KW-0808">Transferase</keyword>
<dbReference type="EMBL" id="CP110232">
    <property type="protein sequence ID" value="WEG73016.1"/>
    <property type="molecule type" value="Genomic_DNA"/>
</dbReference>
<dbReference type="Pfam" id="PF13649">
    <property type="entry name" value="Methyltransf_25"/>
    <property type="match status" value="1"/>
</dbReference>
<protein>
    <submittedName>
        <fullName evidence="3">Class I SAM-dependent methyltransferase</fullName>
    </submittedName>
</protein>
<dbReference type="InterPro" id="IPR024935">
    <property type="entry name" value="Rubredoxin_dom"/>
</dbReference>
<dbReference type="GO" id="GO:0008168">
    <property type="term" value="F:methyltransferase activity"/>
    <property type="evidence" value="ECO:0007669"/>
    <property type="project" value="UniProtKB-KW"/>
</dbReference>
<dbReference type="GO" id="GO:0005506">
    <property type="term" value="F:iron ion binding"/>
    <property type="evidence" value="ECO:0007669"/>
    <property type="project" value="InterPro"/>
</dbReference>
<dbReference type="Gene3D" id="2.20.25.110">
    <property type="entry name" value="S-adenosyl-L-methionine-dependent methyltransferases"/>
    <property type="match status" value="1"/>
</dbReference>
<evidence type="ECO:0000259" key="1">
    <source>
        <dbReference type="Pfam" id="PF00301"/>
    </source>
</evidence>
<evidence type="ECO:0000313" key="3">
    <source>
        <dbReference type="EMBL" id="WEG73016.1"/>
    </source>
</evidence>
<dbReference type="InterPro" id="IPR029063">
    <property type="entry name" value="SAM-dependent_MTases_sf"/>
</dbReference>
<dbReference type="Gene3D" id="2.20.28.10">
    <property type="match status" value="1"/>
</dbReference>
<keyword evidence="4" id="KW-1185">Reference proteome</keyword>
<evidence type="ECO:0000259" key="2">
    <source>
        <dbReference type="Pfam" id="PF13649"/>
    </source>
</evidence>
<dbReference type="Pfam" id="PF00301">
    <property type="entry name" value="Rubredoxin"/>
    <property type="match status" value="1"/>
</dbReference>
<dbReference type="CDD" id="cd02440">
    <property type="entry name" value="AdoMet_MTases"/>
    <property type="match status" value="1"/>
</dbReference>
<dbReference type="Gene3D" id="3.40.50.150">
    <property type="entry name" value="Vaccinia Virus protein VP39"/>
    <property type="match status" value="1"/>
</dbReference>
<dbReference type="InterPro" id="IPR041698">
    <property type="entry name" value="Methyltransf_25"/>
</dbReference>
<keyword evidence="3" id="KW-0489">Methyltransferase</keyword>
<dbReference type="SUPFAM" id="SSF53335">
    <property type="entry name" value="S-adenosyl-L-methionine-dependent methyltransferases"/>
    <property type="match status" value="1"/>
</dbReference>
<organism evidence="3 4">
    <name type="scientific">Vagococcus intermedius</name>
    <dbReference type="NCBI Taxonomy" id="2991418"/>
    <lineage>
        <taxon>Bacteria</taxon>
        <taxon>Bacillati</taxon>
        <taxon>Bacillota</taxon>
        <taxon>Bacilli</taxon>
        <taxon>Lactobacillales</taxon>
        <taxon>Enterococcaceae</taxon>
        <taxon>Vagococcus</taxon>
    </lineage>
</organism>
<name>A0AAF0CUC1_9ENTE</name>
<feature type="domain" description="Rubredoxin" evidence="1">
    <location>
        <begin position="4"/>
        <end position="33"/>
    </location>
</feature>
<reference evidence="3" key="1">
    <citation type="submission" date="2022-10" db="EMBL/GenBank/DDBJ databases">
        <title>Vagococcus sp. isolated from poultry meat.</title>
        <authorList>
            <person name="Johansson P."/>
            <person name="Bjorkroth J."/>
        </authorList>
    </citation>
    <scope>NUCLEOTIDE SEQUENCE</scope>
    <source>
        <strain evidence="3">STAA11</strain>
    </source>
</reference>
<accession>A0AAF0CUC1</accession>